<keyword evidence="1" id="KW-0812">Transmembrane</keyword>
<evidence type="ECO:0000313" key="3">
    <source>
        <dbReference type="Proteomes" id="UP000280307"/>
    </source>
</evidence>
<dbReference type="SUPFAM" id="SSF49879">
    <property type="entry name" value="SMAD/FHA domain"/>
    <property type="match status" value="1"/>
</dbReference>
<dbReference type="Gene3D" id="2.60.200.20">
    <property type="match status" value="1"/>
</dbReference>
<protein>
    <recommendedName>
        <fullName evidence="4">FHA domain-containing protein</fullName>
    </recommendedName>
</protein>
<accession>A0A426U8B0</accession>
<comment type="caution">
    <text evidence="2">The sequence shown here is derived from an EMBL/GenBank/DDBJ whole genome shotgun (WGS) entry which is preliminary data.</text>
</comment>
<dbReference type="Proteomes" id="UP000280307">
    <property type="component" value="Unassembled WGS sequence"/>
</dbReference>
<proteinExistence type="predicted"/>
<dbReference type="EMBL" id="RSAS01000124">
    <property type="protein sequence ID" value="RRR76356.1"/>
    <property type="molecule type" value="Genomic_DNA"/>
</dbReference>
<feature type="transmembrane region" description="Helical" evidence="1">
    <location>
        <begin position="61"/>
        <end position="81"/>
    </location>
</feature>
<name>A0A426U8B0_9CHLR</name>
<evidence type="ECO:0008006" key="4">
    <source>
        <dbReference type="Google" id="ProtNLM"/>
    </source>
</evidence>
<keyword evidence="1" id="KW-0472">Membrane</keyword>
<evidence type="ECO:0000313" key="2">
    <source>
        <dbReference type="EMBL" id="RRR76356.1"/>
    </source>
</evidence>
<evidence type="ECO:0000256" key="1">
    <source>
        <dbReference type="SAM" id="Phobius"/>
    </source>
</evidence>
<dbReference type="AlphaFoldDB" id="A0A426U8B0"/>
<organism evidence="2 3">
    <name type="scientific">Candidatus Viridilinea halotolerans</name>
    <dbReference type="NCBI Taxonomy" id="2491704"/>
    <lineage>
        <taxon>Bacteria</taxon>
        <taxon>Bacillati</taxon>
        <taxon>Chloroflexota</taxon>
        <taxon>Chloroflexia</taxon>
        <taxon>Chloroflexales</taxon>
        <taxon>Chloroflexineae</taxon>
        <taxon>Oscillochloridaceae</taxon>
        <taxon>Candidatus Viridilinea</taxon>
    </lineage>
</organism>
<dbReference type="CDD" id="cd00060">
    <property type="entry name" value="FHA"/>
    <property type="match status" value="1"/>
</dbReference>
<sequence length="215" mass="22530">MPTLSSRLWLVLTSAWLGLLWFGVPSSVGAMQPPETTPTAVVQLGSGATPTTADAPPSFTFWPFLLVAAMTLSAGTSWVVARRQGGPPPPDAEASLLPASPVEITTAKRQVPVATHTPLRAIIWDGQRRHRIALHGRQWSIGAAPGCNLCFPEAGLAPLHARLSLVGDQIEVTALEPGVFHTGLGSPLSLDLATPLGEGEALLFGASLRLTVEVT</sequence>
<reference evidence="2 3" key="1">
    <citation type="submission" date="2018-12" db="EMBL/GenBank/DDBJ databases">
        <title>Genome Sequence of Candidatus Viridilinea halotolerans isolated from saline sulfide-rich spring.</title>
        <authorList>
            <person name="Grouzdev D.S."/>
            <person name="Burganskaya E.I."/>
            <person name="Krutkina M.S."/>
            <person name="Sukhacheva M.V."/>
            <person name="Gorlenko V.M."/>
        </authorList>
    </citation>
    <scope>NUCLEOTIDE SEQUENCE [LARGE SCALE GENOMIC DNA]</scope>
    <source>
        <strain evidence="2">Chok-6</strain>
    </source>
</reference>
<dbReference type="InterPro" id="IPR008984">
    <property type="entry name" value="SMAD_FHA_dom_sf"/>
</dbReference>
<keyword evidence="1" id="KW-1133">Transmembrane helix</keyword>
<gene>
    <name evidence="2" type="ORF">EI684_03150</name>
</gene>